<reference evidence="2" key="1">
    <citation type="journal article" date="2014" name="Nat. Commun.">
        <title>The emerging biofuel crop Camelina sativa retains a highly undifferentiated hexaploid genome structure.</title>
        <authorList>
            <person name="Kagale S."/>
            <person name="Koh C."/>
            <person name="Nixon J."/>
            <person name="Bollina V."/>
            <person name="Clarke W.E."/>
            <person name="Tuteja R."/>
            <person name="Spillane C."/>
            <person name="Robinson S.J."/>
            <person name="Links M.G."/>
            <person name="Clarke C."/>
            <person name="Higgins E.E."/>
            <person name="Huebert T."/>
            <person name="Sharpe A.G."/>
            <person name="Parkin I.A."/>
        </authorList>
    </citation>
    <scope>NUCLEOTIDE SEQUENCE [LARGE SCALE GENOMIC DNA]</scope>
    <source>
        <strain evidence="2">cv. DH55</strain>
    </source>
</reference>
<dbReference type="GeneID" id="109130952"/>
<proteinExistence type="predicted"/>
<dbReference type="PANTHER" id="PTHR47481">
    <property type="match status" value="1"/>
</dbReference>
<protein>
    <submittedName>
        <fullName evidence="3">Uncharacterized protein LOC109130952</fullName>
    </submittedName>
</protein>
<name>A0ABM1RCB8_CAMSA</name>
<feature type="region of interest" description="Disordered" evidence="1">
    <location>
        <begin position="208"/>
        <end position="257"/>
    </location>
</feature>
<dbReference type="Proteomes" id="UP000694864">
    <property type="component" value="Chromosome 3"/>
</dbReference>
<feature type="compositionally biased region" description="Polar residues" evidence="1">
    <location>
        <begin position="227"/>
        <end position="243"/>
    </location>
</feature>
<keyword evidence="2" id="KW-1185">Reference proteome</keyword>
<sequence length="303" mass="33643">MTNVTKLSPLNYLMWKLQVHALVDGYGLAGYLDGSGQIPSATVTTEGVVSENPDYVNWKRQDKLIYSALLGSISLAVQPILSRTTTSCEIWSTLAGTYGKPSRGHVQQIRDQLKAWTKGNRTIDEYLQGLTTRFDILANLGKPMDHDEQIELILEGLPEEYRPIIDQVEGRDTSPTIAYVHERLLNREAKLLSKFVVTLLPVTANVATHRNNTNNNNNNRGGHYNKSRFSNTRSQTSFSQQSNHRSDNRPFRPYLDSGATHHITSDLCNLSLHQPYSGDDTVIIGDGSGEGSTHGGPIAPRQD</sequence>
<gene>
    <name evidence="3" type="primary">LOC109130952</name>
</gene>
<dbReference type="RefSeq" id="XP_019096656.1">
    <property type="nucleotide sequence ID" value="XM_019241111.1"/>
</dbReference>
<reference evidence="3" key="2">
    <citation type="submission" date="2025-08" db="UniProtKB">
        <authorList>
            <consortium name="RefSeq"/>
        </authorList>
    </citation>
    <scope>IDENTIFICATION</scope>
    <source>
        <tissue evidence="3">Leaf</tissue>
    </source>
</reference>
<feature type="region of interest" description="Disordered" evidence="1">
    <location>
        <begin position="281"/>
        <end position="303"/>
    </location>
</feature>
<evidence type="ECO:0000256" key="1">
    <source>
        <dbReference type="SAM" id="MobiDB-lite"/>
    </source>
</evidence>
<evidence type="ECO:0000313" key="3">
    <source>
        <dbReference type="RefSeq" id="XP_019096656.1"/>
    </source>
</evidence>
<dbReference type="Pfam" id="PF14223">
    <property type="entry name" value="Retrotran_gag_2"/>
    <property type="match status" value="1"/>
</dbReference>
<accession>A0ABM1RCB8</accession>
<evidence type="ECO:0000313" key="2">
    <source>
        <dbReference type="Proteomes" id="UP000694864"/>
    </source>
</evidence>
<organism evidence="2 3">
    <name type="scientific">Camelina sativa</name>
    <name type="common">False flax</name>
    <name type="synonym">Myagrum sativum</name>
    <dbReference type="NCBI Taxonomy" id="90675"/>
    <lineage>
        <taxon>Eukaryota</taxon>
        <taxon>Viridiplantae</taxon>
        <taxon>Streptophyta</taxon>
        <taxon>Embryophyta</taxon>
        <taxon>Tracheophyta</taxon>
        <taxon>Spermatophyta</taxon>
        <taxon>Magnoliopsida</taxon>
        <taxon>eudicotyledons</taxon>
        <taxon>Gunneridae</taxon>
        <taxon>Pentapetalae</taxon>
        <taxon>rosids</taxon>
        <taxon>malvids</taxon>
        <taxon>Brassicales</taxon>
        <taxon>Brassicaceae</taxon>
        <taxon>Camelineae</taxon>
        <taxon>Camelina</taxon>
    </lineage>
</organism>
<feature type="compositionally biased region" description="Low complexity" evidence="1">
    <location>
        <begin position="208"/>
        <end position="222"/>
    </location>
</feature>
<dbReference type="PANTHER" id="PTHR47481:SF22">
    <property type="entry name" value="RETROTRANSPOSON GAG DOMAIN-CONTAINING PROTEIN"/>
    <property type="match status" value="1"/>
</dbReference>